<dbReference type="KEGG" id="nall:PP769_16315"/>
<evidence type="ECO:0000256" key="4">
    <source>
        <dbReference type="PROSITE-ProRule" id="PRU00335"/>
    </source>
</evidence>
<dbReference type="PROSITE" id="PS50977">
    <property type="entry name" value="HTH_TETR_2"/>
    <property type="match status" value="1"/>
</dbReference>
<evidence type="ECO:0000259" key="5">
    <source>
        <dbReference type="PROSITE" id="PS50977"/>
    </source>
</evidence>
<dbReference type="Gene3D" id="1.10.357.10">
    <property type="entry name" value="Tetracycline Repressor, domain 2"/>
    <property type="match status" value="1"/>
</dbReference>
<dbReference type="PANTHER" id="PTHR30055">
    <property type="entry name" value="HTH-TYPE TRANSCRIPTIONAL REGULATOR RUTR"/>
    <property type="match status" value="1"/>
</dbReference>
<feature type="domain" description="HTH tetR-type" evidence="5">
    <location>
        <begin position="12"/>
        <end position="72"/>
    </location>
</feature>
<dbReference type="GO" id="GO:0003700">
    <property type="term" value="F:DNA-binding transcription factor activity"/>
    <property type="evidence" value="ECO:0007669"/>
    <property type="project" value="TreeGrafter"/>
</dbReference>
<dbReference type="Pfam" id="PF00440">
    <property type="entry name" value="TetR_N"/>
    <property type="match status" value="1"/>
</dbReference>
<dbReference type="GO" id="GO:0000976">
    <property type="term" value="F:transcription cis-regulatory region binding"/>
    <property type="evidence" value="ECO:0007669"/>
    <property type="project" value="TreeGrafter"/>
</dbReference>
<protein>
    <submittedName>
        <fullName evidence="6">TetR/AcrR family transcriptional regulator</fullName>
    </submittedName>
</protein>
<name>A0AA96GF25_9BACT</name>
<keyword evidence="2 4" id="KW-0238">DNA-binding</keyword>
<dbReference type="PANTHER" id="PTHR30055:SF234">
    <property type="entry name" value="HTH-TYPE TRANSCRIPTIONAL REGULATOR BETI"/>
    <property type="match status" value="1"/>
</dbReference>
<reference evidence="6 7" key="1">
    <citation type="submission" date="2023-01" db="EMBL/GenBank/DDBJ databases">
        <title>Cultivation and genomic characterization of new, ubiquitous marine nitrite-oxidizing bacteria from the Nitrospirales.</title>
        <authorList>
            <person name="Mueller A.J."/>
            <person name="Daebeler A."/>
            <person name="Herbold C.W."/>
            <person name="Kirkegaard R.H."/>
            <person name="Daims H."/>
        </authorList>
    </citation>
    <scope>NUCLEOTIDE SEQUENCE [LARGE SCALE GENOMIC DNA]</scope>
    <source>
        <strain evidence="6 7">VA</strain>
    </source>
</reference>
<feature type="DNA-binding region" description="H-T-H motif" evidence="4">
    <location>
        <begin position="35"/>
        <end position="54"/>
    </location>
</feature>
<keyword evidence="3" id="KW-0804">Transcription</keyword>
<accession>A0AA96GF25</accession>
<dbReference type="AlphaFoldDB" id="A0AA96GF25"/>
<dbReference type="Proteomes" id="UP001302719">
    <property type="component" value="Chromosome"/>
</dbReference>
<dbReference type="InterPro" id="IPR009057">
    <property type="entry name" value="Homeodomain-like_sf"/>
</dbReference>
<dbReference type="SUPFAM" id="SSF46689">
    <property type="entry name" value="Homeodomain-like"/>
    <property type="match status" value="1"/>
</dbReference>
<dbReference type="Gene3D" id="1.10.10.60">
    <property type="entry name" value="Homeodomain-like"/>
    <property type="match status" value="1"/>
</dbReference>
<dbReference type="InterPro" id="IPR050109">
    <property type="entry name" value="HTH-type_TetR-like_transc_reg"/>
</dbReference>
<proteinExistence type="predicted"/>
<organism evidence="6 7">
    <name type="scientific">Candidatus Nitrospira allomarina</name>
    <dbReference type="NCBI Taxonomy" id="3020900"/>
    <lineage>
        <taxon>Bacteria</taxon>
        <taxon>Pseudomonadati</taxon>
        <taxon>Nitrospirota</taxon>
        <taxon>Nitrospiria</taxon>
        <taxon>Nitrospirales</taxon>
        <taxon>Nitrospiraceae</taxon>
        <taxon>Nitrospira</taxon>
    </lineage>
</organism>
<evidence type="ECO:0000313" key="7">
    <source>
        <dbReference type="Proteomes" id="UP001302719"/>
    </source>
</evidence>
<evidence type="ECO:0000313" key="6">
    <source>
        <dbReference type="EMBL" id="WNM57514.1"/>
    </source>
</evidence>
<keyword evidence="1" id="KW-0805">Transcription regulation</keyword>
<gene>
    <name evidence="6" type="ORF">PP769_16315</name>
</gene>
<sequence length="243" mass="27651">MATSERKKREYAQRETLIIDTARHLLLEVGYIDLNMDRIAEITEYSKGTIYQHFSCKEEILVAMLIQSAQKCGTFLLRGSQFKGTPRERVAAMALGYDLFIQLNPDHFKSKLLLQNESIRGKASPVFQKNLEKAEQDNIGIVSGVLRDAVKEGHVQLRKGVTIEEVTFGLWTGAYGAFVLMFSEVNLEALGISDPRKAVWENIHALLDGFGWHPFFHELDWAETRNRILNEIFPHECHQAGMA</sequence>
<dbReference type="PRINTS" id="PR00455">
    <property type="entry name" value="HTHTETR"/>
</dbReference>
<dbReference type="EMBL" id="CP116967">
    <property type="protein sequence ID" value="WNM57514.1"/>
    <property type="molecule type" value="Genomic_DNA"/>
</dbReference>
<evidence type="ECO:0000256" key="2">
    <source>
        <dbReference type="ARBA" id="ARBA00023125"/>
    </source>
</evidence>
<dbReference type="RefSeq" id="WP_312642073.1">
    <property type="nucleotide sequence ID" value="NZ_CP116967.1"/>
</dbReference>
<dbReference type="InterPro" id="IPR001647">
    <property type="entry name" value="HTH_TetR"/>
</dbReference>
<evidence type="ECO:0000256" key="1">
    <source>
        <dbReference type="ARBA" id="ARBA00023015"/>
    </source>
</evidence>
<evidence type="ECO:0000256" key="3">
    <source>
        <dbReference type="ARBA" id="ARBA00023163"/>
    </source>
</evidence>
<keyword evidence="7" id="KW-1185">Reference proteome</keyword>